<dbReference type="PROSITE" id="PS50943">
    <property type="entry name" value="HTH_CROC1"/>
    <property type="match status" value="1"/>
</dbReference>
<evidence type="ECO:0000313" key="3">
    <source>
        <dbReference type="Proteomes" id="UP000255036"/>
    </source>
</evidence>
<name>A0A371AUE2_9FIRM</name>
<organism evidence="2 3">
    <name type="scientific">Anaerosacchariphilus polymeriproducens</name>
    <dbReference type="NCBI Taxonomy" id="1812858"/>
    <lineage>
        <taxon>Bacteria</taxon>
        <taxon>Bacillati</taxon>
        <taxon>Bacillota</taxon>
        <taxon>Clostridia</taxon>
        <taxon>Lachnospirales</taxon>
        <taxon>Lachnospiraceae</taxon>
        <taxon>Anaerosacchariphilus</taxon>
    </lineage>
</organism>
<dbReference type="SUPFAM" id="SSF47413">
    <property type="entry name" value="lambda repressor-like DNA-binding domains"/>
    <property type="match status" value="1"/>
</dbReference>
<feature type="domain" description="HTH cro/C1-type" evidence="1">
    <location>
        <begin position="7"/>
        <end position="59"/>
    </location>
</feature>
<dbReference type="AlphaFoldDB" id="A0A371AUE2"/>
<gene>
    <name evidence="2" type="ORF">DWV06_10820</name>
</gene>
<accession>A0A371AUE2</accession>
<dbReference type="EMBL" id="QRCT01000033">
    <property type="protein sequence ID" value="RDU23185.1"/>
    <property type="molecule type" value="Genomic_DNA"/>
</dbReference>
<dbReference type="RefSeq" id="WP_115482206.1">
    <property type="nucleotide sequence ID" value="NZ_QRCT01000033.1"/>
</dbReference>
<evidence type="ECO:0000259" key="1">
    <source>
        <dbReference type="PROSITE" id="PS50943"/>
    </source>
</evidence>
<reference evidence="2 3" key="1">
    <citation type="submission" date="2018-07" db="EMBL/GenBank/DDBJ databases">
        <title>Anaerosacharophilus polymeroproducens gen. nov. sp. nov., an anaerobic bacterium isolated from salt field.</title>
        <authorList>
            <person name="Kim W."/>
            <person name="Yang S.-H."/>
            <person name="Oh J."/>
            <person name="Lee J.-H."/>
            <person name="Kwon K.K."/>
        </authorList>
    </citation>
    <scope>NUCLEOTIDE SEQUENCE [LARGE SCALE GENOMIC DNA]</scope>
    <source>
        <strain evidence="2 3">MCWD5</strain>
    </source>
</reference>
<dbReference type="Proteomes" id="UP000255036">
    <property type="component" value="Unassembled WGS sequence"/>
</dbReference>
<dbReference type="SMART" id="SM00530">
    <property type="entry name" value="HTH_XRE"/>
    <property type="match status" value="1"/>
</dbReference>
<sequence>MTLLEKVKNLCAENSITLAKLEKTLNFGNGTLSRWDDSSPSGEKLSKVAEYFNVSVDFLLNTEKNVDLDNIYFSLAKEAQKNGIDPEDIILAIETIKKIRGEK</sequence>
<dbReference type="CDD" id="cd00093">
    <property type="entry name" value="HTH_XRE"/>
    <property type="match status" value="1"/>
</dbReference>
<dbReference type="OrthoDB" id="1653613at2"/>
<dbReference type="InterPro" id="IPR001387">
    <property type="entry name" value="Cro/C1-type_HTH"/>
</dbReference>
<dbReference type="GO" id="GO:0003677">
    <property type="term" value="F:DNA binding"/>
    <property type="evidence" value="ECO:0007669"/>
    <property type="project" value="InterPro"/>
</dbReference>
<evidence type="ECO:0000313" key="2">
    <source>
        <dbReference type="EMBL" id="RDU23185.1"/>
    </source>
</evidence>
<keyword evidence="3" id="KW-1185">Reference proteome</keyword>
<dbReference type="Gene3D" id="1.10.260.40">
    <property type="entry name" value="lambda repressor-like DNA-binding domains"/>
    <property type="match status" value="1"/>
</dbReference>
<protein>
    <submittedName>
        <fullName evidence="2">XRE family transcriptional regulator</fullName>
    </submittedName>
</protein>
<comment type="caution">
    <text evidence="2">The sequence shown here is derived from an EMBL/GenBank/DDBJ whole genome shotgun (WGS) entry which is preliminary data.</text>
</comment>
<dbReference type="InterPro" id="IPR010982">
    <property type="entry name" value="Lambda_DNA-bd_dom_sf"/>
</dbReference>
<proteinExistence type="predicted"/>